<dbReference type="Proteomes" id="UP000242263">
    <property type="component" value="Unassembled WGS sequence"/>
</dbReference>
<dbReference type="GO" id="GO:0003677">
    <property type="term" value="F:DNA binding"/>
    <property type="evidence" value="ECO:0007669"/>
    <property type="project" value="InterPro"/>
</dbReference>
<proteinExistence type="predicted"/>
<evidence type="ECO:0000259" key="1">
    <source>
        <dbReference type="PROSITE" id="PS50943"/>
    </source>
</evidence>
<organism evidence="2 3">
    <name type="scientific">Alloscardovia omnicolens</name>
    <dbReference type="NCBI Taxonomy" id="419015"/>
    <lineage>
        <taxon>Bacteria</taxon>
        <taxon>Bacillati</taxon>
        <taxon>Actinomycetota</taxon>
        <taxon>Actinomycetes</taxon>
        <taxon>Bifidobacteriales</taxon>
        <taxon>Bifidobacteriaceae</taxon>
        <taxon>Alloscardovia</taxon>
    </lineage>
</organism>
<dbReference type="InterPro" id="IPR001387">
    <property type="entry name" value="Cro/C1-type_HTH"/>
</dbReference>
<dbReference type="EMBL" id="PKGU01000006">
    <property type="protein sequence ID" value="PKZ14058.1"/>
    <property type="molecule type" value="Genomic_DNA"/>
</dbReference>
<evidence type="ECO:0000313" key="3">
    <source>
        <dbReference type="Proteomes" id="UP000242263"/>
    </source>
</evidence>
<dbReference type="PROSITE" id="PS50943">
    <property type="entry name" value="HTH_CROC1"/>
    <property type="match status" value="1"/>
</dbReference>
<dbReference type="SMART" id="SM00530">
    <property type="entry name" value="HTH_XRE"/>
    <property type="match status" value="1"/>
</dbReference>
<evidence type="ECO:0000313" key="2">
    <source>
        <dbReference type="EMBL" id="PKZ14058.1"/>
    </source>
</evidence>
<accession>A0A2I1M1P7</accession>
<gene>
    <name evidence="2" type="ORF">CYJ32_07485</name>
</gene>
<sequence length="129" mass="14523">MPQRSSQMRYTRHMVRNEQLEPASEAAKAIARFIKEKITQKGYTVEEVAKKLGRAKSYASIRLSGLKTFSIDDLDKIAKMLGYTSTFTLIAEAHEYSLGTPTAIPEEWNLAASEDANKQAEREYDDFGA</sequence>
<name>A0A2I1M1P7_9BIFI</name>
<feature type="domain" description="HTH cro/C1-type" evidence="1">
    <location>
        <begin position="34"/>
        <end position="87"/>
    </location>
</feature>
<protein>
    <recommendedName>
        <fullName evidence="1">HTH cro/C1-type domain-containing protein</fullName>
    </recommendedName>
</protein>
<comment type="caution">
    <text evidence="2">The sequence shown here is derived from an EMBL/GenBank/DDBJ whole genome shotgun (WGS) entry which is preliminary data.</text>
</comment>
<reference evidence="2 3" key="1">
    <citation type="submission" date="2017-12" db="EMBL/GenBank/DDBJ databases">
        <title>Phylogenetic diversity of female urinary microbiome.</title>
        <authorList>
            <person name="Thomas-White K."/>
            <person name="Wolfe A.J."/>
        </authorList>
    </citation>
    <scope>NUCLEOTIDE SEQUENCE [LARGE SCALE GENOMIC DNA]</scope>
    <source>
        <strain evidence="2 3">UMB0064</strain>
    </source>
</reference>
<dbReference type="AlphaFoldDB" id="A0A2I1M1P7"/>
<dbReference type="Gene3D" id="1.10.260.40">
    <property type="entry name" value="lambda repressor-like DNA-binding domains"/>
    <property type="match status" value="1"/>
</dbReference>
<dbReference type="SUPFAM" id="SSF47413">
    <property type="entry name" value="lambda repressor-like DNA-binding domains"/>
    <property type="match status" value="1"/>
</dbReference>
<dbReference type="CDD" id="cd00093">
    <property type="entry name" value="HTH_XRE"/>
    <property type="match status" value="1"/>
</dbReference>
<dbReference type="InterPro" id="IPR010982">
    <property type="entry name" value="Lambda_DNA-bd_dom_sf"/>
</dbReference>
<dbReference type="Pfam" id="PF01381">
    <property type="entry name" value="HTH_3"/>
    <property type="match status" value="1"/>
</dbReference>